<reference evidence="3 4" key="1">
    <citation type="submission" date="2023-01" db="EMBL/GenBank/DDBJ databases">
        <title>Analysis of 21 Apiospora genomes using comparative genomics revels a genus with tremendous synthesis potential of carbohydrate active enzymes and secondary metabolites.</title>
        <authorList>
            <person name="Sorensen T."/>
        </authorList>
    </citation>
    <scope>NUCLEOTIDE SEQUENCE [LARGE SCALE GENOMIC DNA]</scope>
    <source>
        <strain evidence="3 4">CBS 135458</strain>
    </source>
</reference>
<comment type="caution">
    <text evidence="3">The sequence shown here is derived from an EMBL/GenBank/DDBJ whole genome shotgun (WGS) entry which is preliminary data.</text>
</comment>
<dbReference type="GeneID" id="92085323"/>
<evidence type="ECO:0000259" key="2">
    <source>
        <dbReference type="PROSITE" id="PS50280"/>
    </source>
</evidence>
<accession>A0ABR1X7H3</accession>
<dbReference type="SUPFAM" id="SSF82199">
    <property type="entry name" value="SET domain"/>
    <property type="match status" value="1"/>
</dbReference>
<dbReference type="EMBL" id="JAQQWL010000001">
    <property type="protein sequence ID" value="KAK8091346.1"/>
    <property type="molecule type" value="Genomic_DNA"/>
</dbReference>
<dbReference type="InterPro" id="IPR001214">
    <property type="entry name" value="SET_dom"/>
</dbReference>
<dbReference type="CDD" id="cd20071">
    <property type="entry name" value="SET_SMYD"/>
    <property type="match status" value="1"/>
</dbReference>
<keyword evidence="4" id="KW-1185">Reference proteome</keyword>
<evidence type="ECO:0000313" key="4">
    <source>
        <dbReference type="Proteomes" id="UP001480595"/>
    </source>
</evidence>
<proteinExistence type="predicted"/>
<feature type="domain" description="SET" evidence="2">
    <location>
        <begin position="72"/>
        <end position="256"/>
    </location>
</feature>
<organism evidence="3 4">
    <name type="scientific">Apiospora phragmitis</name>
    <dbReference type="NCBI Taxonomy" id="2905665"/>
    <lineage>
        <taxon>Eukaryota</taxon>
        <taxon>Fungi</taxon>
        <taxon>Dikarya</taxon>
        <taxon>Ascomycota</taxon>
        <taxon>Pezizomycotina</taxon>
        <taxon>Sordariomycetes</taxon>
        <taxon>Xylariomycetidae</taxon>
        <taxon>Amphisphaeriales</taxon>
        <taxon>Apiosporaceae</taxon>
        <taxon>Apiospora</taxon>
    </lineage>
</organism>
<feature type="compositionally biased region" description="Polar residues" evidence="1">
    <location>
        <begin position="22"/>
        <end position="36"/>
    </location>
</feature>
<dbReference type="InterPro" id="IPR053185">
    <property type="entry name" value="SET_domain_protein"/>
</dbReference>
<dbReference type="Proteomes" id="UP001480595">
    <property type="component" value="Unassembled WGS sequence"/>
</dbReference>
<gene>
    <name evidence="3" type="ORF">PG994_000851</name>
</gene>
<dbReference type="Pfam" id="PF00856">
    <property type="entry name" value="SET"/>
    <property type="match status" value="1"/>
</dbReference>
<name>A0ABR1X7H3_9PEZI</name>
<evidence type="ECO:0000313" key="3">
    <source>
        <dbReference type="EMBL" id="KAK8091346.1"/>
    </source>
</evidence>
<dbReference type="Gene3D" id="2.170.270.10">
    <property type="entry name" value="SET domain"/>
    <property type="match status" value="1"/>
</dbReference>
<feature type="region of interest" description="Disordered" evidence="1">
    <location>
        <begin position="1"/>
        <end position="66"/>
    </location>
</feature>
<dbReference type="RefSeq" id="XP_066722892.1">
    <property type="nucleotide sequence ID" value="XM_066852260.1"/>
</dbReference>
<evidence type="ECO:0000256" key="1">
    <source>
        <dbReference type="SAM" id="MobiDB-lite"/>
    </source>
</evidence>
<protein>
    <recommendedName>
        <fullName evidence="2">SET domain-containing protein</fullName>
    </recommendedName>
</protein>
<sequence length="302" mass="33070">MDSPSPSIQPGVNETERGEAKTPSSSKTQSRLSSMKSSPRRRDSTSSTTPQSGGRTPRPGHVIRDGHIGTLCPIEVRDTPGTGQGLFATQAVPRYTLLFAEEPLLFAPRGGGRVGNHKMRKLLEALDQLPAKRRADFQSLYWSPSALQAAGADSDNQDRMRSWYAQLKGLEGAELDEAVAAGLVALTIYRTNNVATMDSEDLDEITVGVVYSVFSRINHACDAKAAFFYLGVRSQCLGVRAMRDIAAGEQIFVSYIGDKAAKKMTLEERRDSLASWGFECRCDTCVKEEKAEEMAKKKEAEK</sequence>
<dbReference type="PROSITE" id="PS50280">
    <property type="entry name" value="SET"/>
    <property type="match status" value="1"/>
</dbReference>
<dbReference type="PANTHER" id="PTHR47332:SF4">
    <property type="entry name" value="SET DOMAIN-CONTAINING PROTEIN 5"/>
    <property type="match status" value="1"/>
</dbReference>
<dbReference type="SMART" id="SM00317">
    <property type="entry name" value="SET"/>
    <property type="match status" value="1"/>
</dbReference>
<feature type="compositionally biased region" description="Polar residues" evidence="1">
    <location>
        <begin position="1"/>
        <end position="12"/>
    </location>
</feature>
<dbReference type="PANTHER" id="PTHR47332">
    <property type="entry name" value="SET DOMAIN-CONTAINING PROTEIN 5"/>
    <property type="match status" value="1"/>
</dbReference>
<dbReference type="InterPro" id="IPR046341">
    <property type="entry name" value="SET_dom_sf"/>
</dbReference>